<evidence type="ECO:0000256" key="3">
    <source>
        <dbReference type="ARBA" id="ARBA00022490"/>
    </source>
</evidence>
<sequence length="294" mass="34195">RSEQADPWEADTGQEKRRQRPDQPPKPESQELGPLNGDTATTDHVCASEEAEQHQKAITRILQQHEEDKKKWAQQVEKERELELEEKLNEQQRVLEEEHAEALRALQASYEQDKEALTHSFQEAKAALQETIDRLTAQLEAFQAKMKRAEESILSRDYKKHIQEHGSLSQFWEQELESLHFVIEMKNERIHELDKRLILMETVKEKNLLLEEKITTLQQENEDLHARGCNQMVVSRQLSEDLLLAREALEKESQSRRQLQQEKEELLYRLLGTDAAPAFSLASVTPTEVSFLAT</sequence>
<gene>
    <name evidence="11" type="ORF">Celaphus_00003766</name>
</gene>
<feature type="compositionally biased region" description="Basic and acidic residues" evidence="10">
    <location>
        <begin position="13"/>
        <end position="29"/>
    </location>
</feature>
<proteinExistence type="inferred from homology"/>
<evidence type="ECO:0000256" key="4">
    <source>
        <dbReference type="ARBA" id="ARBA00022707"/>
    </source>
</evidence>
<keyword evidence="12" id="KW-1185">Reference proteome</keyword>
<feature type="region of interest" description="Disordered" evidence="10">
    <location>
        <begin position="1"/>
        <end position="56"/>
    </location>
</feature>
<evidence type="ECO:0000256" key="2">
    <source>
        <dbReference type="ARBA" id="ARBA00004214"/>
    </source>
</evidence>
<dbReference type="GO" id="GO:0008017">
    <property type="term" value="F:microtubule binding"/>
    <property type="evidence" value="ECO:0007669"/>
    <property type="project" value="TreeGrafter"/>
</dbReference>
<keyword evidence="4" id="KW-0519">Myristate</keyword>
<evidence type="ECO:0000256" key="9">
    <source>
        <dbReference type="SAM" id="Coils"/>
    </source>
</evidence>
<dbReference type="GO" id="GO:0005737">
    <property type="term" value="C:cytoplasm"/>
    <property type="evidence" value="ECO:0007669"/>
    <property type="project" value="TreeGrafter"/>
</dbReference>
<dbReference type="InterPro" id="IPR051293">
    <property type="entry name" value="MTUS1/CCDC69"/>
</dbReference>
<evidence type="ECO:0000313" key="11">
    <source>
        <dbReference type="EMBL" id="OWK12403.1"/>
    </source>
</evidence>
<evidence type="ECO:0000256" key="5">
    <source>
        <dbReference type="ARBA" id="ARBA00023054"/>
    </source>
</evidence>
<comment type="similarity">
    <text evidence="8">Belongs to the CCDC69 family.</text>
</comment>
<name>A0A212D2G2_CEREH</name>
<keyword evidence="5 9" id="KW-0175">Coiled coil</keyword>
<dbReference type="OrthoDB" id="10038993at2759"/>
<evidence type="ECO:0000313" key="12">
    <source>
        <dbReference type="Proteomes" id="UP000242450"/>
    </source>
</evidence>
<evidence type="ECO:0000256" key="8">
    <source>
        <dbReference type="ARBA" id="ARBA00038407"/>
    </source>
</evidence>
<reference evidence="11 12" key="1">
    <citation type="journal article" date="2018" name="Mol. Genet. Genomics">
        <title>The red deer Cervus elaphus genome CerEla1.0: sequencing, annotating, genes, and chromosomes.</title>
        <authorList>
            <person name="Bana N.A."/>
            <person name="Nyiri A."/>
            <person name="Nagy J."/>
            <person name="Frank K."/>
            <person name="Nagy T."/>
            <person name="Steger V."/>
            <person name="Schiller M."/>
            <person name="Lakatos P."/>
            <person name="Sugar L."/>
            <person name="Horn P."/>
            <person name="Barta E."/>
            <person name="Orosz L."/>
        </authorList>
    </citation>
    <scope>NUCLEOTIDE SEQUENCE [LARGE SCALE GENOMIC DNA]</scope>
    <source>
        <strain evidence="11">Hungarian</strain>
    </source>
</reference>
<protein>
    <submittedName>
        <fullName evidence="11">CCDC69</fullName>
    </submittedName>
</protein>
<comment type="caution">
    <text evidence="11">The sequence shown here is derived from an EMBL/GenBank/DDBJ whole genome shotgun (WGS) entry which is preliminary data.</text>
</comment>
<evidence type="ECO:0000256" key="6">
    <source>
        <dbReference type="ARBA" id="ARBA00023212"/>
    </source>
</evidence>
<organism evidence="11 12">
    <name type="scientific">Cervus elaphus hippelaphus</name>
    <name type="common">European red deer</name>
    <dbReference type="NCBI Taxonomy" id="46360"/>
    <lineage>
        <taxon>Eukaryota</taxon>
        <taxon>Metazoa</taxon>
        <taxon>Chordata</taxon>
        <taxon>Craniata</taxon>
        <taxon>Vertebrata</taxon>
        <taxon>Euteleostomi</taxon>
        <taxon>Mammalia</taxon>
        <taxon>Eutheria</taxon>
        <taxon>Laurasiatheria</taxon>
        <taxon>Artiodactyla</taxon>
        <taxon>Ruminantia</taxon>
        <taxon>Pecora</taxon>
        <taxon>Cervidae</taxon>
        <taxon>Cervinae</taxon>
        <taxon>Cervus</taxon>
    </lineage>
</organism>
<keyword evidence="6" id="KW-0206">Cytoskeleton</keyword>
<dbReference type="PANTHER" id="PTHR24200">
    <property type="entry name" value="TOUCAN, ISOFORM A"/>
    <property type="match status" value="1"/>
</dbReference>
<keyword evidence="3" id="KW-0963">Cytoplasm</keyword>
<dbReference type="Proteomes" id="UP000242450">
    <property type="component" value="Chromosome 9"/>
</dbReference>
<comment type="subcellular location">
    <subcellularLocation>
        <location evidence="1">Cytoplasm</location>
        <location evidence="1">Cytoskeleton</location>
        <location evidence="1">Spindle</location>
    </subcellularLocation>
    <subcellularLocation>
        <location evidence="2">Midbody</location>
    </subcellularLocation>
</comment>
<dbReference type="EMBL" id="MKHE01000009">
    <property type="protein sequence ID" value="OWK12403.1"/>
    <property type="molecule type" value="Genomic_DNA"/>
</dbReference>
<keyword evidence="7" id="KW-0449">Lipoprotein</keyword>
<evidence type="ECO:0000256" key="10">
    <source>
        <dbReference type="SAM" id="MobiDB-lite"/>
    </source>
</evidence>
<accession>A0A212D2G2</accession>
<dbReference type="GO" id="GO:0005634">
    <property type="term" value="C:nucleus"/>
    <property type="evidence" value="ECO:0007669"/>
    <property type="project" value="TreeGrafter"/>
</dbReference>
<feature type="non-terminal residue" evidence="11">
    <location>
        <position position="1"/>
    </location>
</feature>
<dbReference type="PANTHER" id="PTHR24200:SF6">
    <property type="entry name" value="COILED-COIL DOMAIN-CONTAINING PROTEIN 69"/>
    <property type="match status" value="1"/>
</dbReference>
<dbReference type="GO" id="GO:0030496">
    <property type="term" value="C:midbody"/>
    <property type="evidence" value="ECO:0007669"/>
    <property type="project" value="UniProtKB-SubCell"/>
</dbReference>
<dbReference type="AlphaFoldDB" id="A0A212D2G2"/>
<evidence type="ECO:0000256" key="1">
    <source>
        <dbReference type="ARBA" id="ARBA00004186"/>
    </source>
</evidence>
<evidence type="ECO:0000256" key="7">
    <source>
        <dbReference type="ARBA" id="ARBA00023288"/>
    </source>
</evidence>
<dbReference type="GO" id="GO:0005819">
    <property type="term" value="C:spindle"/>
    <property type="evidence" value="ECO:0007669"/>
    <property type="project" value="UniProtKB-SubCell"/>
</dbReference>
<feature type="coiled-coil region" evidence="9">
    <location>
        <begin position="200"/>
        <end position="269"/>
    </location>
</feature>